<dbReference type="PANTHER" id="PTHR46566:SF2">
    <property type="entry name" value="ATP-DEPENDENT 6-PHOSPHOFRUCTOKINASE ISOZYME 2"/>
    <property type="match status" value="1"/>
</dbReference>
<dbReference type="GO" id="GO:0005524">
    <property type="term" value="F:ATP binding"/>
    <property type="evidence" value="ECO:0007669"/>
    <property type="project" value="UniProtKB-UniRule"/>
</dbReference>
<evidence type="ECO:0000256" key="4">
    <source>
        <dbReference type="ARBA" id="ARBA00022777"/>
    </source>
</evidence>
<dbReference type="InterPro" id="IPR022463">
    <property type="entry name" value="1-PFruKinase"/>
</dbReference>
<evidence type="ECO:0000256" key="8">
    <source>
        <dbReference type="RuleBase" id="RU369061"/>
    </source>
</evidence>
<dbReference type="InterPro" id="IPR011611">
    <property type="entry name" value="PfkB_dom"/>
</dbReference>
<dbReference type="InterPro" id="IPR002173">
    <property type="entry name" value="Carboh/pur_kinase_PfkB_CS"/>
</dbReference>
<keyword evidence="4 8" id="KW-0418">Kinase</keyword>
<dbReference type="OrthoDB" id="9801219at2"/>
<dbReference type="PROSITE" id="PS00583">
    <property type="entry name" value="PFKB_KINASES_1"/>
    <property type="match status" value="1"/>
</dbReference>
<name>A0A1I6SJK1_9BACL</name>
<evidence type="ECO:0000313" key="11">
    <source>
        <dbReference type="Proteomes" id="UP000198660"/>
    </source>
</evidence>
<proteinExistence type="inferred from homology"/>
<dbReference type="CDD" id="cd01164">
    <property type="entry name" value="FruK_PfkB_like"/>
    <property type="match status" value="1"/>
</dbReference>
<dbReference type="GO" id="GO:0005988">
    <property type="term" value="P:lactose metabolic process"/>
    <property type="evidence" value="ECO:0007669"/>
    <property type="project" value="UniProtKB-KW"/>
</dbReference>
<dbReference type="InterPro" id="IPR017583">
    <property type="entry name" value="Tagatose/fructose_Pkinase"/>
</dbReference>
<reference evidence="11" key="1">
    <citation type="submission" date="2016-10" db="EMBL/GenBank/DDBJ databases">
        <authorList>
            <person name="Varghese N."/>
            <person name="Submissions S."/>
        </authorList>
    </citation>
    <scope>NUCLEOTIDE SEQUENCE [LARGE SCALE GENOMIC DNA]</scope>
    <source>
        <strain evidence="11">DSM 45789</strain>
    </source>
</reference>
<dbReference type="PIRSF" id="PIRSF000535">
    <property type="entry name" value="1PFK/6PFK/LacC"/>
    <property type="match status" value="1"/>
</dbReference>
<dbReference type="EC" id="2.7.1.144" evidence="7"/>
<dbReference type="Proteomes" id="UP000198660">
    <property type="component" value="Unassembled WGS sequence"/>
</dbReference>
<evidence type="ECO:0000256" key="6">
    <source>
        <dbReference type="ARBA" id="ARBA00047745"/>
    </source>
</evidence>
<dbReference type="GO" id="GO:0008662">
    <property type="term" value="F:1-phosphofructokinase activity"/>
    <property type="evidence" value="ECO:0007669"/>
    <property type="project" value="UniProtKB-UniRule"/>
</dbReference>
<dbReference type="RefSeq" id="WP_091837326.1">
    <property type="nucleotide sequence ID" value="NZ_FPAA01000007.1"/>
</dbReference>
<dbReference type="NCBIfam" id="TIGR03168">
    <property type="entry name" value="1-PFK"/>
    <property type="match status" value="1"/>
</dbReference>
<evidence type="ECO:0000256" key="2">
    <source>
        <dbReference type="ARBA" id="ARBA00022679"/>
    </source>
</evidence>
<dbReference type="FunFam" id="3.40.1190.20:FF:000001">
    <property type="entry name" value="Phosphofructokinase"/>
    <property type="match status" value="1"/>
</dbReference>
<comment type="function">
    <text evidence="8">Catalyzes the ATP-dependent phosphorylation of fructose-l-phosphate to fructose-l,6-bisphosphate.</text>
</comment>
<dbReference type="AlphaFoldDB" id="A0A1I6SJK1"/>
<accession>A0A1I6SJK1</accession>
<dbReference type="NCBIfam" id="TIGR03828">
    <property type="entry name" value="pfkB"/>
    <property type="match status" value="1"/>
</dbReference>
<evidence type="ECO:0000256" key="3">
    <source>
        <dbReference type="ARBA" id="ARBA00022741"/>
    </source>
</evidence>
<dbReference type="Pfam" id="PF00294">
    <property type="entry name" value="PfkB"/>
    <property type="match status" value="1"/>
</dbReference>
<dbReference type="GO" id="GO:0009024">
    <property type="term" value="F:tagatose-6-phosphate kinase activity"/>
    <property type="evidence" value="ECO:0007669"/>
    <property type="project" value="UniProtKB-EC"/>
</dbReference>
<dbReference type="GO" id="GO:0016052">
    <property type="term" value="P:carbohydrate catabolic process"/>
    <property type="evidence" value="ECO:0007669"/>
    <property type="project" value="UniProtKB-ARBA"/>
</dbReference>
<comment type="similarity">
    <text evidence="1">Belongs to the carbohydrate kinase pfkB family.</text>
</comment>
<dbReference type="EMBL" id="FPAA01000007">
    <property type="protein sequence ID" value="SFS77127.1"/>
    <property type="molecule type" value="Genomic_DNA"/>
</dbReference>
<dbReference type="PROSITE" id="PS00584">
    <property type="entry name" value="PFKB_KINASES_2"/>
    <property type="match status" value="1"/>
</dbReference>
<dbReference type="GO" id="GO:2001059">
    <property type="term" value="P:D-tagatose 6-phosphate catabolic process"/>
    <property type="evidence" value="ECO:0007669"/>
    <property type="project" value="UniProtKB-UniPathway"/>
</dbReference>
<dbReference type="GO" id="GO:0005829">
    <property type="term" value="C:cytosol"/>
    <property type="evidence" value="ECO:0007669"/>
    <property type="project" value="TreeGrafter"/>
</dbReference>
<organism evidence="10 11">
    <name type="scientific">Marininema halotolerans</name>
    <dbReference type="NCBI Taxonomy" id="1155944"/>
    <lineage>
        <taxon>Bacteria</taxon>
        <taxon>Bacillati</taxon>
        <taxon>Bacillota</taxon>
        <taxon>Bacilli</taxon>
        <taxon>Bacillales</taxon>
        <taxon>Thermoactinomycetaceae</taxon>
        <taxon>Marininema</taxon>
    </lineage>
</organism>
<evidence type="ECO:0000313" key="10">
    <source>
        <dbReference type="EMBL" id="SFS77127.1"/>
    </source>
</evidence>
<dbReference type="Gene3D" id="3.40.1190.20">
    <property type="match status" value="1"/>
</dbReference>
<protein>
    <recommendedName>
        <fullName evidence="7">Tagatose-6-phosphate kinase</fullName>
        <ecNumber evidence="7">2.7.1.144</ecNumber>
    </recommendedName>
</protein>
<keyword evidence="11" id="KW-1185">Reference proteome</keyword>
<comment type="catalytic activity">
    <reaction evidence="6 8">
        <text>beta-D-fructose 1-phosphate + ATP = beta-D-fructose 1,6-bisphosphate + ADP + H(+)</text>
        <dbReference type="Rhea" id="RHEA:14213"/>
        <dbReference type="ChEBI" id="CHEBI:15378"/>
        <dbReference type="ChEBI" id="CHEBI:30616"/>
        <dbReference type="ChEBI" id="CHEBI:32966"/>
        <dbReference type="ChEBI" id="CHEBI:138881"/>
        <dbReference type="ChEBI" id="CHEBI:456216"/>
        <dbReference type="EC" id="2.7.1.56"/>
    </reaction>
</comment>
<keyword evidence="7" id="KW-0423">Lactose metabolism</keyword>
<keyword evidence="2 7" id="KW-0808">Transferase</keyword>
<comment type="catalytic activity">
    <reaction evidence="7">
        <text>D-tagatofuranose 6-phosphate + ATP = D-tagatofuranose 1,6-bisphosphate + ADP + H(+)</text>
        <dbReference type="Rhea" id="RHEA:12420"/>
        <dbReference type="ChEBI" id="CHEBI:15378"/>
        <dbReference type="ChEBI" id="CHEBI:30616"/>
        <dbReference type="ChEBI" id="CHEBI:58694"/>
        <dbReference type="ChEBI" id="CHEBI:58695"/>
        <dbReference type="ChEBI" id="CHEBI:456216"/>
        <dbReference type="EC" id="2.7.1.144"/>
    </reaction>
</comment>
<evidence type="ECO:0000259" key="9">
    <source>
        <dbReference type="Pfam" id="PF00294"/>
    </source>
</evidence>
<dbReference type="UniPathway" id="UPA00704">
    <property type="reaction ID" value="UER00715"/>
</dbReference>
<evidence type="ECO:0000256" key="5">
    <source>
        <dbReference type="ARBA" id="ARBA00022840"/>
    </source>
</evidence>
<dbReference type="SUPFAM" id="SSF53613">
    <property type="entry name" value="Ribokinase-like"/>
    <property type="match status" value="1"/>
</dbReference>
<evidence type="ECO:0000256" key="1">
    <source>
        <dbReference type="ARBA" id="ARBA00005380"/>
    </source>
</evidence>
<keyword evidence="5 7" id="KW-0067">ATP-binding</keyword>
<feature type="domain" description="Carbohydrate kinase PfkB" evidence="9">
    <location>
        <begin position="21"/>
        <end position="295"/>
    </location>
</feature>
<dbReference type="PANTHER" id="PTHR46566">
    <property type="entry name" value="1-PHOSPHOFRUCTOKINASE-RELATED"/>
    <property type="match status" value="1"/>
</dbReference>
<gene>
    <name evidence="10" type="ORF">SAMN05444972_107144</name>
</gene>
<dbReference type="InterPro" id="IPR029056">
    <property type="entry name" value="Ribokinase-like"/>
</dbReference>
<comment type="pathway">
    <text evidence="7">Carbohydrate metabolism; D-tagatose 6-phosphate degradation; D-glyceraldehyde 3-phosphate and glycerone phosphate from D-tagatose 6-phosphate: step 1/2.</text>
</comment>
<sequence length="312" mass="34066">MSKILTVTLNPAMDKTLVLPQFHEGEVNRVQKVMTTPAGKGINVARALTKWGEDVQASGWMGNSWQGDAFLSQLSEWKIPQQFLKVSGDVRTNTKLINSGSDVVTDINEPGFTVQVDDVNRLLVQWDKWLEECDQVVLSGSLPMGAPSDLYRRMIKLAKNRGKIVVLDADGLAFQEGIKALPYLIKPNREELQAFLHRELHTDLDYIEAGRELLTRGIEAVVISMGAEGAWFFQGKEIFHVSPPPVQAMNPVGAGDGMVAGIIKGIFRGWSFEKTACFATAAGAQAATIAGTGYGEEDVIQALIAGVQVRKI</sequence>
<keyword evidence="3 7" id="KW-0547">Nucleotide-binding</keyword>
<comment type="similarity">
    <text evidence="7">Belongs to the carbohydrate kinase PfkB family. LacC subfamily.</text>
</comment>
<dbReference type="GO" id="GO:0044281">
    <property type="term" value="P:small molecule metabolic process"/>
    <property type="evidence" value="ECO:0007669"/>
    <property type="project" value="UniProtKB-ARBA"/>
</dbReference>
<evidence type="ECO:0000256" key="7">
    <source>
        <dbReference type="PIRNR" id="PIRNR000535"/>
    </source>
</evidence>